<dbReference type="CDD" id="cd11386">
    <property type="entry name" value="MCP_signal"/>
    <property type="match status" value="1"/>
</dbReference>
<comment type="subcellular location">
    <subcellularLocation>
        <location evidence="1">Membrane</location>
    </subcellularLocation>
</comment>
<feature type="domain" description="Methyl-accepting transducer" evidence="5">
    <location>
        <begin position="353"/>
        <end position="589"/>
    </location>
</feature>
<comment type="caution">
    <text evidence="6">The sequence shown here is derived from an EMBL/GenBank/DDBJ whole genome shotgun (WGS) entry which is preliminary data.</text>
</comment>
<keyword evidence="4" id="KW-0812">Transmembrane</keyword>
<dbReference type="PANTHER" id="PTHR32089">
    <property type="entry name" value="METHYL-ACCEPTING CHEMOTAXIS PROTEIN MCPB"/>
    <property type="match status" value="1"/>
</dbReference>
<gene>
    <name evidence="6" type="ORF">N4T56_17180</name>
</gene>
<dbReference type="PROSITE" id="PS50111">
    <property type="entry name" value="CHEMOTAXIS_TRANSDUC_2"/>
    <property type="match status" value="1"/>
</dbReference>
<dbReference type="Pfam" id="PF00015">
    <property type="entry name" value="MCPsignal"/>
    <property type="match status" value="1"/>
</dbReference>
<keyword evidence="7" id="KW-1185">Reference proteome</keyword>
<dbReference type="Proteomes" id="UP001431192">
    <property type="component" value="Unassembled WGS sequence"/>
</dbReference>
<dbReference type="EMBL" id="JAODOQ010000001">
    <property type="protein sequence ID" value="MCT8987877.1"/>
    <property type="molecule type" value="Genomic_DNA"/>
</dbReference>
<evidence type="ECO:0000256" key="4">
    <source>
        <dbReference type="SAM" id="Phobius"/>
    </source>
</evidence>
<accession>A0ABT2P5Y4</accession>
<dbReference type="SUPFAM" id="SSF58104">
    <property type="entry name" value="Methyl-accepting chemotaxis protein (MCP) signaling domain"/>
    <property type="match status" value="1"/>
</dbReference>
<evidence type="ECO:0000256" key="2">
    <source>
        <dbReference type="ARBA" id="ARBA00023224"/>
    </source>
</evidence>
<feature type="transmembrane region" description="Helical" evidence="4">
    <location>
        <begin position="6"/>
        <end position="31"/>
    </location>
</feature>
<feature type="transmembrane region" description="Helical" evidence="4">
    <location>
        <begin position="272"/>
        <end position="292"/>
    </location>
</feature>
<evidence type="ECO:0000256" key="1">
    <source>
        <dbReference type="ARBA" id="ARBA00004370"/>
    </source>
</evidence>
<evidence type="ECO:0000313" key="7">
    <source>
        <dbReference type="Proteomes" id="UP001431192"/>
    </source>
</evidence>
<dbReference type="Gene3D" id="3.30.450.20">
    <property type="entry name" value="PAS domain"/>
    <property type="match status" value="2"/>
</dbReference>
<evidence type="ECO:0000313" key="6">
    <source>
        <dbReference type="EMBL" id="MCT8987877.1"/>
    </source>
</evidence>
<proteinExistence type="predicted"/>
<organism evidence="6 7">
    <name type="scientific">Shewanella phaeophyticola</name>
    <dbReference type="NCBI Taxonomy" id="2978345"/>
    <lineage>
        <taxon>Bacteria</taxon>
        <taxon>Pseudomonadati</taxon>
        <taxon>Pseudomonadota</taxon>
        <taxon>Gammaproteobacteria</taxon>
        <taxon>Alteromonadales</taxon>
        <taxon>Shewanellaceae</taxon>
        <taxon>Shewanella</taxon>
    </lineage>
</organism>
<dbReference type="PANTHER" id="PTHR32089:SF33">
    <property type="entry name" value="TOXIN COREGULATED PILUS BIOSYNTHESIS PROTEIN I"/>
    <property type="match status" value="1"/>
</dbReference>
<keyword evidence="4" id="KW-1133">Transmembrane helix</keyword>
<keyword evidence="4" id="KW-0472">Membrane</keyword>
<reference evidence="6" key="1">
    <citation type="submission" date="2022-09" db="EMBL/GenBank/DDBJ databases">
        <title>Shewanella sp. KJ10-1 sp.nov, isolated from marine algae.</title>
        <authorList>
            <person name="Butt M."/>
            <person name="Lee J.K."/>
            <person name="Kim J.M."/>
            <person name="Choi D.G."/>
        </authorList>
    </citation>
    <scope>NUCLEOTIDE SEQUENCE</scope>
    <source>
        <strain evidence="6">KJ10-1</strain>
    </source>
</reference>
<dbReference type="InterPro" id="IPR004089">
    <property type="entry name" value="MCPsignal_dom"/>
</dbReference>
<name>A0ABT2P5Y4_9GAMM</name>
<dbReference type="RefSeq" id="WP_261734078.1">
    <property type="nucleotide sequence ID" value="NZ_JAODOQ010000001.1"/>
</dbReference>
<evidence type="ECO:0000256" key="3">
    <source>
        <dbReference type="PROSITE-ProRule" id="PRU00284"/>
    </source>
</evidence>
<sequence>MNKFKLQVVGVLSSIIILIILTLTSLSYISFSAESVSLTKDTLRERNATVEARLVEKFNSYEKILSSVDITASDFNGGELSHDVTNQLKVLSNMLDSISTGVYAIKKDGSIFKEGAKLGFNVKDLNRSYYDAVFNQGKTFFVSEPYLSKTTGKQVIGVIHKVNSDIAILSSVYMESVLDSILDRKDIIIYSLENTIIFSPYSDDIGKSIIEKRPLYKNFNANNRELSYTAKVDGSNVDFTAFWDNLENVGWNYVTFIKDDVIEADANKQLKYSLLIGLFSLIIAGGVLTVTLNRLVLTPVGGAPEEIAAIIKSIANGDLTKKIELDGKETGIYSSLIVLSKQLCEMVQNSHNIAENVASASQELTAVMGETLNNVEHEKDQVEQISTAINELSSTSMEVSQQAIQAEEMTREAQTNIAKGMMTLEKNILLSNNINTSVSEAASLVRQLHDFAVEIGSVTEVINTISEQTNLLALNAAIEAARAGEHGRGFAVVADEVRNLASKTQKSTVSIQEIIERLQKQSEKASTNMEQNVDLIEQSVVLADDIKSAFEDISVAVETISEINALVATASQEQHSVTDDILRSTTEAFDLVQQNVSAVNQSLQASSELSQLSENQKQVLGYFSV</sequence>
<evidence type="ECO:0000259" key="5">
    <source>
        <dbReference type="PROSITE" id="PS50111"/>
    </source>
</evidence>
<dbReference type="Gene3D" id="1.10.287.950">
    <property type="entry name" value="Methyl-accepting chemotaxis protein"/>
    <property type="match status" value="1"/>
</dbReference>
<keyword evidence="2 3" id="KW-0807">Transducer</keyword>
<protein>
    <submittedName>
        <fullName evidence="6">Methyl-accepting chemotaxis protein</fullName>
    </submittedName>
</protein>
<dbReference type="SMART" id="SM00283">
    <property type="entry name" value="MA"/>
    <property type="match status" value="1"/>
</dbReference>